<evidence type="ECO:0000313" key="5">
    <source>
        <dbReference type="Proteomes" id="UP001274896"/>
    </source>
</evidence>
<feature type="compositionally biased region" description="Acidic residues" evidence="2">
    <location>
        <begin position="50"/>
        <end position="60"/>
    </location>
</feature>
<feature type="region of interest" description="Disordered" evidence="2">
    <location>
        <begin position="27"/>
        <end position="65"/>
    </location>
</feature>
<feature type="domain" description="Protein kinase" evidence="3">
    <location>
        <begin position="70"/>
        <end position="106"/>
    </location>
</feature>
<dbReference type="PROSITE" id="PS00107">
    <property type="entry name" value="PROTEIN_KINASE_ATP"/>
    <property type="match status" value="1"/>
</dbReference>
<evidence type="ECO:0000313" key="4">
    <source>
        <dbReference type="EMBL" id="KAK3529417.1"/>
    </source>
</evidence>
<evidence type="ECO:0000256" key="2">
    <source>
        <dbReference type="SAM" id="MobiDB-lite"/>
    </source>
</evidence>
<dbReference type="Proteomes" id="UP001274896">
    <property type="component" value="Unassembled WGS sequence"/>
</dbReference>
<dbReference type="InterPro" id="IPR011009">
    <property type="entry name" value="Kinase-like_dom_sf"/>
</dbReference>
<keyword evidence="5" id="KW-1185">Reference proteome</keyword>
<proteinExistence type="predicted"/>
<comment type="caution">
    <text evidence="4">The sequence shown here is derived from an EMBL/GenBank/DDBJ whole genome shotgun (WGS) entry which is preliminary data.</text>
</comment>
<sequence>NKKNKVKRVVAVEVQAIALESAQILEKSSEDAAPQPLEEAEKSSSLNEYSSEESREDEELQPERKSLEDFDFLGVLGKGTFGRAILSELKGTDEVYALKIMKKDTI</sequence>
<dbReference type="InterPro" id="IPR017441">
    <property type="entry name" value="Protein_kinase_ATP_BS"/>
</dbReference>
<keyword evidence="1" id="KW-0547">Nucleotide-binding</keyword>
<evidence type="ECO:0000259" key="3">
    <source>
        <dbReference type="PROSITE" id="PS50011"/>
    </source>
</evidence>
<dbReference type="AlphaFoldDB" id="A0AAE0QR96"/>
<dbReference type="EMBL" id="JAUCMX010000012">
    <property type="protein sequence ID" value="KAK3529417.1"/>
    <property type="molecule type" value="Genomic_DNA"/>
</dbReference>
<organism evidence="4 5">
    <name type="scientific">Hemibagrus guttatus</name>
    <dbReference type="NCBI Taxonomy" id="175788"/>
    <lineage>
        <taxon>Eukaryota</taxon>
        <taxon>Metazoa</taxon>
        <taxon>Chordata</taxon>
        <taxon>Craniata</taxon>
        <taxon>Vertebrata</taxon>
        <taxon>Euteleostomi</taxon>
        <taxon>Actinopterygii</taxon>
        <taxon>Neopterygii</taxon>
        <taxon>Teleostei</taxon>
        <taxon>Ostariophysi</taxon>
        <taxon>Siluriformes</taxon>
        <taxon>Bagridae</taxon>
        <taxon>Hemibagrus</taxon>
    </lineage>
</organism>
<keyword evidence="1" id="KW-0067">ATP-binding</keyword>
<protein>
    <recommendedName>
        <fullName evidence="3">Protein kinase domain-containing protein</fullName>
    </recommendedName>
</protein>
<dbReference type="InterPro" id="IPR000719">
    <property type="entry name" value="Prot_kinase_dom"/>
</dbReference>
<dbReference type="Gene3D" id="3.30.200.20">
    <property type="entry name" value="Phosphorylase Kinase, domain 1"/>
    <property type="match status" value="1"/>
</dbReference>
<dbReference type="GO" id="GO:0005524">
    <property type="term" value="F:ATP binding"/>
    <property type="evidence" value="ECO:0007669"/>
    <property type="project" value="UniProtKB-UniRule"/>
</dbReference>
<dbReference type="SUPFAM" id="SSF56112">
    <property type="entry name" value="Protein kinase-like (PK-like)"/>
    <property type="match status" value="1"/>
</dbReference>
<feature type="non-terminal residue" evidence="4">
    <location>
        <position position="1"/>
    </location>
</feature>
<name>A0AAE0QR96_9TELE</name>
<reference evidence="4" key="1">
    <citation type="submission" date="2023-06" db="EMBL/GenBank/DDBJ databases">
        <title>Male Hemibagrus guttatus genome.</title>
        <authorList>
            <person name="Bian C."/>
        </authorList>
    </citation>
    <scope>NUCLEOTIDE SEQUENCE</scope>
    <source>
        <strain evidence="4">Male_cb2023</strain>
        <tissue evidence="4">Muscle</tissue>
    </source>
</reference>
<accession>A0AAE0QR96</accession>
<dbReference type="PROSITE" id="PS50011">
    <property type="entry name" value="PROTEIN_KINASE_DOM"/>
    <property type="match status" value="1"/>
</dbReference>
<feature type="binding site" evidence="1">
    <location>
        <position position="99"/>
    </location>
    <ligand>
        <name>ATP</name>
        <dbReference type="ChEBI" id="CHEBI:30616"/>
    </ligand>
</feature>
<dbReference type="GO" id="GO:0004672">
    <property type="term" value="F:protein kinase activity"/>
    <property type="evidence" value="ECO:0007669"/>
    <property type="project" value="InterPro"/>
</dbReference>
<gene>
    <name evidence="4" type="ORF">QTP70_031130</name>
</gene>
<evidence type="ECO:0000256" key="1">
    <source>
        <dbReference type="PROSITE-ProRule" id="PRU10141"/>
    </source>
</evidence>